<evidence type="ECO:0000313" key="3">
    <source>
        <dbReference type="Proteomes" id="UP001356427"/>
    </source>
</evidence>
<comment type="caution">
    <text evidence="2">The sequence shown here is derived from an EMBL/GenBank/DDBJ whole genome shotgun (WGS) entry which is preliminary data.</text>
</comment>
<reference evidence="2 3" key="1">
    <citation type="submission" date="2021-04" db="EMBL/GenBank/DDBJ databases">
        <authorList>
            <person name="De Guttry C."/>
            <person name="Zahm M."/>
            <person name="Klopp C."/>
            <person name="Cabau C."/>
            <person name="Louis A."/>
            <person name="Berthelot C."/>
            <person name="Parey E."/>
            <person name="Roest Crollius H."/>
            <person name="Montfort J."/>
            <person name="Robinson-Rechavi M."/>
            <person name="Bucao C."/>
            <person name="Bouchez O."/>
            <person name="Gislard M."/>
            <person name="Lluch J."/>
            <person name="Milhes M."/>
            <person name="Lampietro C."/>
            <person name="Lopez Roques C."/>
            <person name="Donnadieu C."/>
            <person name="Braasch I."/>
            <person name="Desvignes T."/>
            <person name="Postlethwait J."/>
            <person name="Bobe J."/>
            <person name="Wedekind C."/>
            <person name="Guiguen Y."/>
        </authorList>
    </citation>
    <scope>NUCLEOTIDE SEQUENCE [LARGE SCALE GENOMIC DNA]</scope>
    <source>
        <strain evidence="2">Cs_M1</strain>
        <tissue evidence="2">Blood</tissue>
    </source>
</reference>
<dbReference type="EMBL" id="JAGTTL010000005">
    <property type="protein sequence ID" value="KAK6322092.1"/>
    <property type="molecule type" value="Genomic_DNA"/>
</dbReference>
<feature type="compositionally biased region" description="Basic and acidic residues" evidence="1">
    <location>
        <begin position="118"/>
        <end position="127"/>
    </location>
</feature>
<protein>
    <submittedName>
        <fullName evidence="2">Uncharacterized protein</fullName>
    </submittedName>
</protein>
<gene>
    <name evidence="2" type="ORF">J4Q44_G00068840</name>
</gene>
<evidence type="ECO:0000256" key="1">
    <source>
        <dbReference type="SAM" id="MobiDB-lite"/>
    </source>
</evidence>
<feature type="compositionally biased region" description="Polar residues" evidence="1">
    <location>
        <begin position="130"/>
        <end position="139"/>
    </location>
</feature>
<name>A0AAN8M9M4_9TELE</name>
<evidence type="ECO:0000313" key="2">
    <source>
        <dbReference type="EMBL" id="KAK6322092.1"/>
    </source>
</evidence>
<dbReference type="AlphaFoldDB" id="A0AAN8M9M4"/>
<dbReference type="Proteomes" id="UP001356427">
    <property type="component" value="Unassembled WGS sequence"/>
</dbReference>
<accession>A0AAN8M9M4</accession>
<sequence>MHFNRYVMVLSLSLPDSQDVQGRQFINVIDLEDGALLQELPAVRDRDVTPFQPSPPTSAQLHLLAASVTNSAPPELTADTRAEDDLPQAQPGISVASPPPAHPEPSGNPVSQPAAGEESPRPGHGDQESMVPSRSSIQGLSDPGVCPSV</sequence>
<proteinExistence type="predicted"/>
<feature type="region of interest" description="Disordered" evidence="1">
    <location>
        <begin position="67"/>
        <end position="149"/>
    </location>
</feature>
<organism evidence="2 3">
    <name type="scientific">Coregonus suidteri</name>
    <dbReference type="NCBI Taxonomy" id="861788"/>
    <lineage>
        <taxon>Eukaryota</taxon>
        <taxon>Metazoa</taxon>
        <taxon>Chordata</taxon>
        <taxon>Craniata</taxon>
        <taxon>Vertebrata</taxon>
        <taxon>Euteleostomi</taxon>
        <taxon>Actinopterygii</taxon>
        <taxon>Neopterygii</taxon>
        <taxon>Teleostei</taxon>
        <taxon>Protacanthopterygii</taxon>
        <taxon>Salmoniformes</taxon>
        <taxon>Salmonidae</taxon>
        <taxon>Coregoninae</taxon>
        <taxon>Coregonus</taxon>
    </lineage>
</organism>
<keyword evidence="3" id="KW-1185">Reference proteome</keyword>